<dbReference type="HOGENOM" id="CLU_2705674_0_0_1"/>
<sequence length="73" mass="8571">MFFTALREIIVRADLLNMKKNVENSTVICGLNPVRRYVERRRNTNHNTQLNLQGTILRNMGKLPSERLTRMLT</sequence>
<name>A0A0C3GLC9_PILCF</name>
<gene>
    <name evidence="1" type="ORF">PILCRDRAFT_128451</name>
</gene>
<evidence type="ECO:0000313" key="1">
    <source>
        <dbReference type="EMBL" id="KIM91391.1"/>
    </source>
</evidence>
<reference evidence="1 2" key="1">
    <citation type="submission" date="2014-04" db="EMBL/GenBank/DDBJ databases">
        <authorList>
            <consortium name="DOE Joint Genome Institute"/>
            <person name="Kuo A."/>
            <person name="Tarkka M."/>
            <person name="Buscot F."/>
            <person name="Kohler A."/>
            <person name="Nagy L.G."/>
            <person name="Floudas D."/>
            <person name="Copeland A."/>
            <person name="Barry K.W."/>
            <person name="Cichocki N."/>
            <person name="Veneault-Fourrey C."/>
            <person name="LaButti K."/>
            <person name="Lindquist E.A."/>
            <person name="Lipzen A."/>
            <person name="Lundell T."/>
            <person name="Morin E."/>
            <person name="Murat C."/>
            <person name="Sun H."/>
            <person name="Tunlid A."/>
            <person name="Henrissat B."/>
            <person name="Grigoriev I.V."/>
            <person name="Hibbett D.S."/>
            <person name="Martin F."/>
            <person name="Nordberg H.P."/>
            <person name="Cantor M.N."/>
            <person name="Hua S.X."/>
        </authorList>
    </citation>
    <scope>NUCLEOTIDE SEQUENCE [LARGE SCALE GENOMIC DNA]</scope>
    <source>
        <strain evidence="1 2">F 1598</strain>
    </source>
</reference>
<reference evidence="2" key="2">
    <citation type="submission" date="2015-01" db="EMBL/GenBank/DDBJ databases">
        <title>Evolutionary Origins and Diversification of the Mycorrhizal Mutualists.</title>
        <authorList>
            <consortium name="DOE Joint Genome Institute"/>
            <consortium name="Mycorrhizal Genomics Consortium"/>
            <person name="Kohler A."/>
            <person name="Kuo A."/>
            <person name="Nagy L.G."/>
            <person name="Floudas D."/>
            <person name="Copeland A."/>
            <person name="Barry K.W."/>
            <person name="Cichocki N."/>
            <person name="Veneault-Fourrey C."/>
            <person name="LaButti K."/>
            <person name="Lindquist E.A."/>
            <person name="Lipzen A."/>
            <person name="Lundell T."/>
            <person name="Morin E."/>
            <person name="Murat C."/>
            <person name="Riley R."/>
            <person name="Ohm R."/>
            <person name="Sun H."/>
            <person name="Tunlid A."/>
            <person name="Henrissat B."/>
            <person name="Grigoriev I.V."/>
            <person name="Hibbett D.S."/>
            <person name="Martin F."/>
        </authorList>
    </citation>
    <scope>NUCLEOTIDE SEQUENCE [LARGE SCALE GENOMIC DNA]</scope>
    <source>
        <strain evidence="2">F 1598</strain>
    </source>
</reference>
<keyword evidence="2" id="KW-1185">Reference proteome</keyword>
<dbReference type="InParanoid" id="A0A0C3GLC9"/>
<proteinExistence type="predicted"/>
<dbReference type="EMBL" id="KN832971">
    <property type="protein sequence ID" value="KIM91391.1"/>
    <property type="molecule type" value="Genomic_DNA"/>
</dbReference>
<dbReference type="AlphaFoldDB" id="A0A0C3GLC9"/>
<organism evidence="1 2">
    <name type="scientific">Piloderma croceum (strain F 1598)</name>
    <dbReference type="NCBI Taxonomy" id="765440"/>
    <lineage>
        <taxon>Eukaryota</taxon>
        <taxon>Fungi</taxon>
        <taxon>Dikarya</taxon>
        <taxon>Basidiomycota</taxon>
        <taxon>Agaricomycotina</taxon>
        <taxon>Agaricomycetes</taxon>
        <taxon>Agaricomycetidae</taxon>
        <taxon>Atheliales</taxon>
        <taxon>Atheliaceae</taxon>
        <taxon>Piloderma</taxon>
    </lineage>
</organism>
<dbReference type="Proteomes" id="UP000054166">
    <property type="component" value="Unassembled WGS sequence"/>
</dbReference>
<protein>
    <submittedName>
        <fullName evidence="1">Uncharacterized protein</fullName>
    </submittedName>
</protein>
<evidence type="ECO:0000313" key="2">
    <source>
        <dbReference type="Proteomes" id="UP000054166"/>
    </source>
</evidence>
<accession>A0A0C3GLC9</accession>